<keyword evidence="3" id="KW-0418">Kinase</keyword>
<reference evidence="3 4" key="1">
    <citation type="submission" date="2023-07" db="EMBL/GenBank/DDBJ databases">
        <title>Functional and genomic diversity of the sorghum phyllosphere microbiome.</title>
        <authorList>
            <person name="Shade A."/>
        </authorList>
    </citation>
    <scope>NUCLEOTIDE SEQUENCE [LARGE SCALE GENOMIC DNA]</scope>
    <source>
        <strain evidence="3 4">SORGH_AS_1064</strain>
    </source>
</reference>
<dbReference type="InterPro" id="IPR050640">
    <property type="entry name" value="Bact_2-comp_sensor_kinase"/>
</dbReference>
<proteinExistence type="predicted"/>
<evidence type="ECO:0000313" key="3">
    <source>
        <dbReference type="EMBL" id="MDQ1096798.1"/>
    </source>
</evidence>
<feature type="transmembrane region" description="Helical" evidence="1">
    <location>
        <begin position="403"/>
        <end position="423"/>
    </location>
</feature>
<protein>
    <submittedName>
        <fullName evidence="3">Signal transduction histidine kinase</fullName>
    </submittedName>
</protein>
<dbReference type="Proteomes" id="UP001225072">
    <property type="component" value="Unassembled WGS sequence"/>
</dbReference>
<dbReference type="Gene3D" id="3.30.565.10">
    <property type="entry name" value="Histidine kinase-like ATPase, C-terminal domain"/>
    <property type="match status" value="1"/>
</dbReference>
<feature type="domain" description="Signal transduction histidine kinase internal region" evidence="2">
    <location>
        <begin position="466"/>
        <end position="544"/>
    </location>
</feature>
<evidence type="ECO:0000256" key="1">
    <source>
        <dbReference type="SAM" id="Phobius"/>
    </source>
</evidence>
<comment type="caution">
    <text evidence="3">The sequence shown here is derived from an EMBL/GenBank/DDBJ whole genome shotgun (WGS) entry which is preliminary data.</text>
</comment>
<keyword evidence="4" id="KW-1185">Reference proteome</keyword>
<keyword evidence="1" id="KW-0812">Transmembrane</keyword>
<dbReference type="PANTHER" id="PTHR34220">
    <property type="entry name" value="SENSOR HISTIDINE KINASE YPDA"/>
    <property type="match status" value="1"/>
</dbReference>
<dbReference type="EMBL" id="JAUTAL010000001">
    <property type="protein sequence ID" value="MDQ1096798.1"/>
    <property type="molecule type" value="Genomic_DNA"/>
</dbReference>
<gene>
    <name evidence="3" type="ORF">QE404_001945</name>
</gene>
<keyword evidence="1" id="KW-1133">Transmembrane helix</keyword>
<dbReference type="InterPro" id="IPR010559">
    <property type="entry name" value="Sig_transdc_His_kin_internal"/>
</dbReference>
<dbReference type="InterPro" id="IPR011990">
    <property type="entry name" value="TPR-like_helical_dom_sf"/>
</dbReference>
<keyword evidence="1" id="KW-0472">Membrane</keyword>
<accession>A0ABU0TKQ2</accession>
<dbReference type="GO" id="GO:0016301">
    <property type="term" value="F:kinase activity"/>
    <property type="evidence" value="ECO:0007669"/>
    <property type="project" value="UniProtKB-KW"/>
</dbReference>
<name>A0ABU0TKQ2_9FLAO</name>
<dbReference type="PANTHER" id="PTHR34220:SF7">
    <property type="entry name" value="SENSOR HISTIDINE KINASE YPDA"/>
    <property type="match status" value="1"/>
</dbReference>
<evidence type="ECO:0000259" key="2">
    <source>
        <dbReference type="Pfam" id="PF06580"/>
    </source>
</evidence>
<dbReference type="Gene3D" id="1.25.40.10">
    <property type="entry name" value="Tetratricopeptide repeat domain"/>
    <property type="match status" value="1"/>
</dbReference>
<dbReference type="RefSeq" id="WP_307453842.1">
    <property type="nucleotide sequence ID" value="NZ_JAUTAL010000001.1"/>
</dbReference>
<dbReference type="Pfam" id="PF06580">
    <property type="entry name" value="His_kinase"/>
    <property type="match status" value="1"/>
</dbReference>
<dbReference type="InterPro" id="IPR036890">
    <property type="entry name" value="HATPase_C_sf"/>
</dbReference>
<dbReference type="SUPFAM" id="SSF55874">
    <property type="entry name" value="ATPase domain of HSP90 chaperone/DNA topoisomerase II/histidine kinase"/>
    <property type="match status" value="1"/>
</dbReference>
<sequence length="669" mass="77975">MKYFVSIQRKKTYRSIVLLVCCFWGFLIFSQERSAIENMSWKGYDLRFRDSAQCFRILETAAVVAKEQLSRKDEAINYALTALAYRRFSNLDRFRGYSEMSYETASTTRDHRALAYANMVMGYLNTYIDNSTEGDALNYFLTAYRLFDRLKEYGVCARILSDVSYLFSPHDMVKCRKYAYEALRYAKLSAVPDNILHARLAVGSYLLELSNANHKYGQQAISYYEETIRIAEDYESQITIKSNIAIAYLNLATLEINRLDSVPENVFFYHIQKATDISRKYKMKSIYRNLMGLQGEYYQKKGRYDDAEEFYNRGLVEAAKLPYKDNNLMSEFYRSLKSLSAKRGDFKSYYHYDTLFIPYFKAEYNDKAQKMIQYADVKFETEKKKNQILLLKKENQLQKKNTLLGFAIAGILLIVLILLYLSFYYRQQYFRKTEDHLRQAQTNSELKLKLLEKESLESLTEKLSLERRLLQSQMDPHFIFNALGNIQGMILQNDQNNAVSYLGKFARLTRQVLEHSRHEFITLEEEILTLKDYIELQRVRFNNAFDYEIHCDKDVEVQSLIPSMLIQPSIENAIEHGLKPAMSERQGCLVVSFSQNDQKHVIICSVMDNGIGLTESKRRKNRDSHVSLANTITHERLAVMSLENPHTGFSIRENAEGGCTATIIIPIFS</sequence>
<evidence type="ECO:0000313" key="4">
    <source>
        <dbReference type="Proteomes" id="UP001225072"/>
    </source>
</evidence>
<keyword evidence="3" id="KW-0808">Transferase</keyword>
<organism evidence="3 4">
    <name type="scientific">Chryseobacterium camelliae</name>
    <dbReference type="NCBI Taxonomy" id="1265445"/>
    <lineage>
        <taxon>Bacteria</taxon>
        <taxon>Pseudomonadati</taxon>
        <taxon>Bacteroidota</taxon>
        <taxon>Flavobacteriia</taxon>
        <taxon>Flavobacteriales</taxon>
        <taxon>Weeksellaceae</taxon>
        <taxon>Chryseobacterium group</taxon>
        <taxon>Chryseobacterium</taxon>
    </lineage>
</organism>